<sequence length="98" mass="11016">MATVIKYIHYHYRVFFRLLATLVDTANTFPCPVHRVSSPCKAVAVAWAGQRQDAFETVRRRSTTRRQLAMTEVPLCNPARPAANGVVDQCGPQSQEKI</sequence>
<name>A0A6B0U5G4_IXORI</name>
<proteinExistence type="predicted"/>
<accession>A0A6B0U5G4</accession>
<dbReference type="EMBL" id="GIFC01005666">
    <property type="protein sequence ID" value="MXU87749.1"/>
    <property type="molecule type" value="Transcribed_RNA"/>
</dbReference>
<organism evidence="1">
    <name type="scientific">Ixodes ricinus</name>
    <name type="common">Common tick</name>
    <name type="synonym">Acarus ricinus</name>
    <dbReference type="NCBI Taxonomy" id="34613"/>
    <lineage>
        <taxon>Eukaryota</taxon>
        <taxon>Metazoa</taxon>
        <taxon>Ecdysozoa</taxon>
        <taxon>Arthropoda</taxon>
        <taxon>Chelicerata</taxon>
        <taxon>Arachnida</taxon>
        <taxon>Acari</taxon>
        <taxon>Parasitiformes</taxon>
        <taxon>Ixodida</taxon>
        <taxon>Ixodoidea</taxon>
        <taxon>Ixodidae</taxon>
        <taxon>Ixodinae</taxon>
        <taxon>Ixodes</taxon>
    </lineage>
</organism>
<dbReference type="AlphaFoldDB" id="A0A6B0U5G4"/>
<protein>
    <submittedName>
        <fullName evidence="1">Putative secreted protein</fullName>
    </submittedName>
</protein>
<evidence type="ECO:0000313" key="1">
    <source>
        <dbReference type="EMBL" id="MXU87749.1"/>
    </source>
</evidence>
<reference evidence="1" key="1">
    <citation type="submission" date="2019-12" db="EMBL/GenBank/DDBJ databases">
        <title>An insight into the sialome of adult female Ixodes ricinus ticks feeding for 6 days.</title>
        <authorList>
            <person name="Perner J."/>
            <person name="Ribeiro J.M.C."/>
        </authorList>
    </citation>
    <scope>NUCLEOTIDE SEQUENCE</scope>
    <source>
        <strain evidence="1">Semi-engorged</strain>
        <tissue evidence="1">Salivary glands</tissue>
    </source>
</reference>